<dbReference type="HOGENOM" id="CLU_047691_3_4_9"/>
<keyword evidence="8" id="KW-1185">Reference proteome</keyword>
<dbReference type="GO" id="GO:0006352">
    <property type="term" value="P:DNA-templated transcription initiation"/>
    <property type="evidence" value="ECO:0007669"/>
    <property type="project" value="InterPro"/>
</dbReference>
<dbReference type="SUPFAM" id="SSF88659">
    <property type="entry name" value="Sigma3 and sigma4 domains of RNA polymerase sigma factors"/>
    <property type="match status" value="1"/>
</dbReference>
<accession>G2MTJ0</accession>
<dbReference type="AlphaFoldDB" id="G2MTJ0"/>
<dbReference type="PANTHER" id="PTHR43133:SF60">
    <property type="entry name" value="RNA POLYMERASE SIGMA FACTOR SIGV"/>
    <property type="match status" value="1"/>
</dbReference>
<comment type="similarity">
    <text evidence="1">Belongs to the sigma-70 factor family. ECF subfamily.</text>
</comment>
<name>G2MTJ0_9THEO</name>
<evidence type="ECO:0000259" key="5">
    <source>
        <dbReference type="Pfam" id="PF04542"/>
    </source>
</evidence>
<dbReference type="SUPFAM" id="SSF88946">
    <property type="entry name" value="Sigma2 domain of RNA polymerase sigma factors"/>
    <property type="match status" value="1"/>
</dbReference>
<evidence type="ECO:0000256" key="3">
    <source>
        <dbReference type="ARBA" id="ARBA00023082"/>
    </source>
</evidence>
<dbReference type="Pfam" id="PF04542">
    <property type="entry name" value="Sigma70_r2"/>
    <property type="match status" value="1"/>
</dbReference>
<evidence type="ECO:0000313" key="7">
    <source>
        <dbReference type="EMBL" id="AEM79446.1"/>
    </source>
</evidence>
<dbReference type="CDD" id="cd06171">
    <property type="entry name" value="Sigma70_r4"/>
    <property type="match status" value="1"/>
</dbReference>
<dbReference type="InterPro" id="IPR014284">
    <property type="entry name" value="RNA_pol_sigma-70_dom"/>
</dbReference>
<reference evidence="7 8" key="1">
    <citation type="submission" date="2011-08" db="EMBL/GenBank/DDBJ databases">
        <title>Complete sequence of Thermoanaerobacter wiegelii Rt8.B1.</title>
        <authorList>
            <consortium name="US DOE Joint Genome Institute"/>
            <person name="Lucas S."/>
            <person name="Han J."/>
            <person name="Lapidus A."/>
            <person name="Cheng J.-F."/>
            <person name="Goodwin L."/>
            <person name="Pitluck S."/>
            <person name="Peters L."/>
            <person name="Mikhailova N."/>
            <person name="Zeytun A."/>
            <person name="Daligault H."/>
            <person name="Detter J.C."/>
            <person name="Han C."/>
            <person name="Tapia R."/>
            <person name="Land M."/>
            <person name="Hauser L."/>
            <person name="Kyrpides N."/>
            <person name="Ivanova N."/>
            <person name="Pagani I."/>
            <person name="Hemme C."/>
            <person name="Woyke T."/>
        </authorList>
    </citation>
    <scope>NUCLEOTIDE SEQUENCE [LARGE SCALE GENOMIC DNA]</scope>
    <source>
        <strain evidence="7 8">Rt8.B1</strain>
    </source>
</reference>
<evidence type="ECO:0000256" key="2">
    <source>
        <dbReference type="ARBA" id="ARBA00023015"/>
    </source>
</evidence>
<dbReference type="NCBIfam" id="NF007216">
    <property type="entry name" value="PRK09638.1"/>
    <property type="match status" value="1"/>
</dbReference>
<keyword evidence="3" id="KW-0731">Sigma factor</keyword>
<feature type="domain" description="RNA polymerase sigma-70 region 2" evidence="5">
    <location>
        <begin position="25"/>
        <end position="88"/>
    </location>
</feature>
<dbReference type="NCBIfam" id="TIGR02937">
    <property type="entry name" value="sigma70-ECF"/>
    <property type="match status" value="1"/>
</dbReference>
<dbReference type="GO" id="GO:0016987">
    <property type="term" value="F:sigma factor activity"/>
    <property type="evidence" value="ECO:0007669"/>
    <property type="project" value="UniProtKB-KW"/>
</dbReference>
<dbReference type="PANTHER" id="PTHR43133">
    <property type="entry name" value="RNA POLYMERASE ECF-TYPE SIGMA FACTO"/>
    <property type="match status" value="1"/>
</dbReference>
<organism evidence="7 8">
    <name type="scientific">Thermoanaerobacter wiegelii Rt8.B1</name>
    <dbReference type="NCBI Taxonomy" id="697303"/>
    <lineage>
        <taxon>Bacteria</taxon>
        <taxon>Bacillati</taxon>
        <taxon>Bacillota</taxon>
        <taxon>Clostridia</taxon>
        <taxon>Thermoanaerobacterales</taxon>
        <taxon>Thermoanaerobacteraceae</taxon>
        <taxon>Thermoanaerobacter</taxon>
    </lineage>
</organism>
<dbReference type="Gene3D" id="1.10.10.10">
    <property type="entry name" value="Winged helix-like DNA-binding domain superfamily/Winged helix DNA-binding domain"/>
    <property type="match status" value="1"/>
</dbReference>
<evidence type="ECO:0000313" key="8">
    <source>
        <dbReference type="Proteomes" id="UP000008276"/>
    </source>
</evidence>
<feature type="domain" description="RNA polymerase sigma factor 70 region 4 type 2" evidence="6">
    <location>
        <begin position="116"/>
        <end position="166"/>
    </location>
</feature>
<dbReference type="InterPro" id="IPR039425">
    <property type="entry name" value="RNA_pol_sigma-70-like"/>
</dbReference>
<dbReference type="Pfam" id="PF08281">
    <property type="entry name" value="Sigma70_r4_2"/>
    <property type="match status" value="1"/>
</dbReference>
<dbReference type="InterPro" id="IPR007627">
    <property type="entry name" value="RNA_pol_sigma70_r2"/>
</dbReference>
<proteinExistence type="inferred from homology"/>
<sequence>MMEEKELIQKAKNGNKQALNELLVQNYNILVGYCIKMTGNPALAQDMAHDTILKAILNISKFNPEVKFSTWLLKIATNNYKDYLRKYKNIDFIEEIIANKEEDIEKTAITNIQYSEVMDILMKLSYEKRAVFILKHYYGYKYQEIAKIMNCPVGTVRSRLHNAIKEIMSELERRNAF</sequence>
<dbReference type="STRING" id="697303.Thewi_2081"/>
<evidence type="ECO:0000256" key="1">
    <source>
        <dbReference type="ARBA" id="ARBA00010641"/>
    </source>
</evidence>
<dbReference type="InterPro" id="IPR036388">
    <property type="entry name" value="WH-like_DNA-bd_sf"/>
</dbReference>
<evidence type="ECO:0000256" key="4">
    <source>
        <dbReference type="ARBA" id="ARBA00023163"/>
    </source>
</evidence>
<dbReference type="EMBL" id="CP002991">
    <property type="protein sequence ID" value="AEM79446.1"/>
    <property type="molecule type" value="Genomic_DNA"/>
</dbReference>
<dbReference type="GO" id="GO:0003677">
    <property type="term" value="F:DNA binding"/>
    <property type="evidence" value="ECO:0007669"/>
    <property type="project" value="InterPro"/>
</dbReference>
<dbReference type="InterPro" id="IPR013249">
    <property type="entry name" value="RNA_pol_sigma70_r4_t2"/>
</dbReference>
<keyword evidence="4" id="KW-0804">Transcription</keyword>
<keyword evidence="2" id="KW-0805">Transcription regulation</keyword>
<protein>
    <submittedName>
        <fullName evidence="7">RNA polymerase, sigma-24 subunit, ECF subfamily</fullName>
    </submittedName>
</protein>
<evidence type="ECO:0000259" key="6">
    <source>
        <dbReference type="Pfam" id="PF08281"/>
    </source>
</evidence>
<dbReference type="InterPro" id="IPR013324">
    <property type="entry name" value="RNA_pol_sigma_r3/r4-like"/>
</dbReference>
<dbReference type="InterPro" id="IPR013325">
    <property type="entry name" value="RNA_pol_sigma_r2"/>
</dbReference>
<dbReference type="Proteomes" id="UP000008276">
    <property type="component" value="Chromosome"/>
</dbReference>
<gene>
    <name evidence="7" type="ORF">Thewi_2081</name>
</gene>
<dbReference type="eggNOG" id="COG1595">
    <property type="taxonomic scope" value="Bacteria"/>
</dbReference>
<dbReference type="Gene3D" id="1.10.1740.10">
    <property type="match status" value="1"/>
</dbReference>
<dbReference type="KEGG" id="twi:Thewi_2081"/>